<evidence type="ECO:0000256" key="7">
    <source>
        <dbReference type="ARBA" id="ARBA00022946"/>
    </source>
</evidence>
<dbReference type="VEuPathDB" id="FungiDB:AMAG_01167"/>
<keyword evidence="8 12" id="KW-1133">Transmembrane helix</keyword>
<dbReference type="PANTHER" id="PTHR28021">
    <property type="entry name" value="PRESEQUENCE TRANSLOCATED-ASSOCIATED MOTOR SUBUNIT PAM17, MITOCHONDRIAL"/>
    <property type="match status" value="1"/>
</dbReference>
<comment type="similarity">
    <text evidence="2 12">Belongs to the PAM17 family.</text>
</comment>
<dbReference type="PANTHER" id="PTHR28021:SF1">
    <property type="entry name" value="PRESEQUENCE TRANSLOCATED-ASSOCIATED MOTOR SUBUNIT PAM17, MITOCHONDRIAL"/>
    <property type="match status" value="1"/>
</dbReference>
<evidence type="ECO:0000313" key="14">
    <source>
        <dbReference type="Proteomes" id="UP000054350"/>
    </source>
</evidence>
<dbReference type="EMBL" id="GG745329">
    <property type="protein sequence ID" value="KNE55254.1"/>
    <property type="molecule type" value="Genomic_DNA"/>
</dbReference>
<feature type="transmembrane region" description="Helical" evidence="12">
    <location>
        <begin position="137"/>
        <end position="160"/>
    </location>
</feature>
<accession>A0A0L0RYT4</accession>
<keyword evidence="9 12" id="KW-0811">Translocation</keyword>
<evidence type="ECO:0000256" key="11">
    <source>
        <dbReference type="ARBA" id="ARBA00023136"/>
    </source>
</evidence>
<keyword evidence="5 12" id="KW-0999">Mitochondrion inner membrane</keyword>
<keyword evidence="14" id="KW-1185">Reference proteome</keyword>
<evidence type="ECO:0000256" key="5">
    <source>
        <dbReference type="ARBA" id="ARBA00022792"/>
    </source>
</evidence>
<organism evidence="13 14">
    <name type="scientific">Allomyces macrogynus (strain ATCC 38327)</name>
    <name type="common">Allomyces javanicus var. macrogynus</name>
    <dbReference type="NCBI Taxonomy" id="578462"/>
    <lineage>
        <taxon>Eukaryota</taxon>
        <taxon>Fungi</taxon>
        <taxon>Fungi incertae sedis</taxon>
        <taxon>Blastocladiomycota</taxon>
        <taxon>Blastocladiomycetes</taxon>
        <taxon>Blastocladiales</taxon>
        <taxon>Blastocladiaceae</taxon>
        <taxon>Allomyces</taxon>
    </lineage>
</organism>
<dbReference type="AlphaFoldDB" id="A0A0L0RYT4"/>
<dbReference type="eggNOG" id="ENOG502S1B1">
    <property type="taxonomic scope" value="Eukaryota"/>
</dbReference>
<comment type="subcellular location">
    <subcellularLocation>
        <location evidence="1 12">Mitochondrion inner membrane</location>
        <topology evidence="1 12">Multi-pass membrane protein</topology>
    </subcellularLocation>
</comment>
<gene>
    <name evidence="13" type="ORF">AMAG_01167</name>
</gene>
<name>A0A0L0RYT4_ALLM3</name>
<keyword evidence="10 12" id="KW-0496">Mitochondrion</keyword>
<reference evidence="14" key="2">
    <citation type="submission" date="2009-11" db="EMBL/GenBank/DDBJ databases">
        <title>The Genome Sequence of Allomyces macrogynus strain ATCC 38327.</title>
        <authorList>
            <consortium name="The Broad Institute Genome Sequencing Platform"/>
            <person name="Russ C."/>
            <person name="Cuomo C."/>
            <person name="Shea T."/>
            <person name="Young S.K."/>
            <person name="Zeng Q."/>
            <person name="Koehrsen M."/>
            <person name="Haas B."/>
            <person name="Borodovsky M."/>
            <person name="Guigo R."/>
            <person name="Alvarado L."/>
            <person name="Berlin A."/>
            <person name="Borenstein D."/>
            <person name="Chen Z."/>
            <person name="Engels R."/>
            <person name="Freedman E."/>
            <person name="Gellesch M."/>
            <person name="Goldberg J."/>
            <person name="Griggs A."/>
            <person name="Gujja S."/>
            <person name="Heiman D."/>
            <person name="Hepburn T."/>
            <person name="Howarth C."/>
            <person name="Jen D."/>
            <person name="Larson L."/>
            <person name="Lewis B."/>
            <person name="Mehta T."/>
            <person name="Park D."/>
            <person name="Pearson M."/>
            <person name="Roberts A."/>
            <person name="Saif S."/>
            <person name="Shenoy N."/>
            <person name="Sisk P."/>
            <person name="Stolte C."/>
            <person name="Sykes S."/>
            <person name="Walk T."/>
            <person name="White J."/>
            <person name="Yandava C."/>
            <person name="Burger G."/>
            <person name="Gray M.W."/>
            <person name="Holland P.W.H."/>
            <person name="King N."/>
            <person name="Lang F.B.F."/>
            <person name="Roger A.J."/>
            <person name="Ruiz-Trillo I."/>
            <person name="Lander E."/>
            <person name="Nusbaum C."/>
        </authorList>
    </citation>
    <scope>NUCLEOTIDE SEQUENCE [LARGE SCALE GENOMIC DNA]</scope>
    <source>
        <strain evidence="14">ATCC 38327</strain>
    </source>
</reference>
<reference evidence="13 14" key="1">
    <citation type="submission" date="2009-11" db="EMBL/GenBank/DDBJ databases">
        <title>Annotation of Allomyces macrogynus ATCC 38327.</title>
        <authorList>
            <consortium name="The Broad Institute Genome Sequencing Platform"/>
            <person name="Russ C."/>
            <person name="Cuomo C."/>
            <person name="Burger G."/>
            <person name="Gray M.W."/>
            <person name="Holland P.W.H."/>
            <person name="King N."/>
            <person name="Lang F.B.F."/>
            <person name="Roger A.J."/>
            <person name="Ruiz-Trillo I."/>
            <person name="Young S.K."/>
            <person name="Zeng Q."/>
            <person name="Gargeya S."/>
            <person name="Fitzgerald M."/>
            <person name="Haas B."/>
            <person name="Abouelleil A."/>
            <person name="Alvarado L."/>
            <person name="Arachchi H.M."/>
            <person name="Berlin A."/>
            <person name="Chapman S.B."/>
            <person name="Gearin G."/>
            <person name="Goldberg J."/>
            <person name="Griggs A."/>
            <person name="Gujja S."/>
            <person name="Hansen M."/>
            <person name="Heiman D."/>
            <person name="Howarth C."/>
            <person name="Larimer J."/>
            <person name="Lui A."/>
            <person name="MacDonald P.J.P."/>
            <person name="McCowen C."/>
            <person name="Montmayeur A."/>
            <person name="Murphy C."/>
            <person name="Neiman D."/>
            <person name="Pearson M."/>
            <person name="Priest M."/>
            <person name="Roberts A."/>
            <person name="Saif S."/>
            <person name="Shea T."/>
            <person name="Sisk P."/>
            <person name="Stolte C."/>
            <person name="Sykes S."/>
            <person name="Wortman J."/>
            <person name="Nusbaum C."/>
            <person name="Birren B."/>
        </authorList>
    </citation>
    <scope>NUCLEOTIDE SEQUENCE [LARGE SCALE GENOMIC DNA]</scope>
    <source>
        <strain evidence="13 14">ATCC 38327</strain>
    </source>
</reference>
<evidence type="ECO:0000256" key="2">
    <source>
        <dbReference type="ARBA" id="ARBA00006837"/>
    </source>
</evidence>
<evidence type="ECO:0000256" key="3">
    <source>
        <dbReference type="ARBA" id="ARBA00022448"/>
    </source>
</evidence>
<dbReference type="OMA" id="RRWQLGF"/>
<keyword evidence="7" id="KW-0809">Transit peptide</keyword>
<comment type="function">
    <text evidence="12">Component of the PAM complex, a complex required for the translocation of transit peptide-containing proteins from the inner membrane into the mitochondrial matrix in an ATP-dependent manner.</text>
</comment>
<keyword evidence="6 12" id="KW-0653">Protein transport</keyword>
<dbReference type="InterPro" id="IPR013875">
    <property type="entry name" value="Pam17"/>
</dbReference>
<keyword evidence="3 12" id="KW-0813">Transport</keyword>
<proteinExistence type="inferred from homology"/>
<feature type="transmembrane region" description="Helical" evidence="12">
    <location>
        <begin position="99"/>
        <end position="117"/>
    </location>
</feature>
<dbReference type="OrthoDB" id="5970083at2759"/>
<dbReference type="GO" id="GO:0030150">
    <property type="term" value="P:protein import into mitochondrial matrix"/>
    <property type="evidence" value="ECO:0007669"/>
    <property type="project" value="UniProtKB-UniRule"/>
</dbReference>
<evidence type="ECO:0000256" key="12">
    <source>
        <dbReference type="RuleBase" id="RU367146"/>
    </source>
</evidence>
<keyword evidence="4 12" id="KW-0812">Transmembrane</keyword>
<evidence type="ECO:0000256" key="9">
    <source>
        <dbReference type="ARBA" id="ARBA00023010"/>
    </source>
</evidence>
<dbReference type="STRING" id="578462.A0A0L0RYT4"/>
<dbReference type="Pfam" id="PF08566">
    <property type="entry name" value="Pam17"/>
    <property type="match status" value="1"/>
</dbReference>
<sequence length="258" mass="27625">MLALARPTIRHLAQPAAAIRASSAGAPLAAVAATLAYGTPALRFTSTGAAAPSTATPVADEDAAAAAAAAAAPTGRAPLPMTWREYFAARQRRRLRNHLFTFVGAPTGFVGGSMYFATTYEFDPTQMVMGLEAPMAYGMVAFALGATAAMITPATLEGLWRVATRSLTRKMDVLDKEFYKRILKYRADASLTGPGNQMYDYYGEKVTSFEAYRVWLRKQRKIKEKGQIKLFAQDLSNLDIAKATQAASAPAGEVSAKA</sequence>
<evidence type="ECO:0000256" key="6">
    <source>
        <dbReference type="ARBA" id="ARBA00022927"/>
    </source>
</evidence>
<evidence type="ECO:0000256" key="1">
    <source>
        <dbReference type="ARBA" id="ARBA00004448"/>
    </source>
</evidence>
<evidence type="ECO:0000256" key="8">
    <source>
        <dbReference type="ARBA" id="ARBA00022989"/>
    </source>
</evidence>
<dbReference type="GO" id="GO:0001405">
    <property type="term" value="C:PAM complex, Tim23 associated import motor"/>
    <property type="evidence" value="ECO:0007669"/>
    <property type="project" value="UniProtKB-UniRule"/>
</dbReference>
<keyword evidence="11 12" id="KW-0472">Membrane</keyword>
<dbReference type="Proteomes" id="UP000054350">
    <property type="component" value="Unassembled WGS sequence"/>
</dbReference>
<protein>
    <recommendedName>
        <fullName evidence="12">Presequence translocated-associated motor subunit PAM17</fullName>
    </recommendedName>
</protein>
<evidence type="ECO:0000256" key="10">
    <source>
        <dbReference type="ARBA" id="ARBA00023128"/>
    </source>
</evidence>
<evidence type="ECO:0000313" key="13">
    <source>
        <dbReference type="EMBL" id="KNE55254.1"/>
    </source>
</evidence>
<evidence type="ECO:0000256" key="4">
    <source>
        <dbReference type="ARBA" id="ARBA00022692"/>
    </source>
</evidence>
<comment type="subunit">
    <text evidence="12">Component of the PAM complex.</text>
</comment>